<dbReference type="InterPro" id="IPR017438">
    <property type="entry name" value="ATP-NAD_kinase_N"/>
</dbReference>
<dbReference type="PROSITE" id="PS50146">
    <property type="entry name" value="DAGK"/>
    <property type="match status" value="1"/>
</dbReference>
<dbReference type="AlphaFoldDB" id="A0A2W5N888"/>
<evidence type="ECO:0000256" key="1">
    <source>
        <dbReference type="SAM" id="MobiDB-lite"/>
    </source>
</evidence>
<dbReference type="InterPro" id="IPR001206">
    <property type="entry name" value="Diacylglycerol_kinase_cat_dom"/>
</dbReference>
<dbReference type="Pfam" id="PF00781">
    <property type="entry name" value="DAGK_cat"/>
    <property type="match status" value="1"/>
</dbReference>
<gene>
    <name evidence="3" type="ORF">DI556_09420</name>
</gene>
<dbReference type="EMBL" id="QFPW01000006">
    <property type="protein sequence ID" value="PZQ49682.1"/>
    <property type="molecule type" value="Genomic_DNA"/>
</dbReference>
<proteinExistence type="predicted"/>
<dbReference type="InterPro" id="IPR016064">
    <property type="entry name" value="NAD/diacylglycerol_kinase_sf"/>
</dbReference>
<sequence>MQPPITQPNARPRIEGGKPWKDRTDVTAPKPDIRVILNLGSGKRRGAALVDELKEQFDRYPGRFDLAKVKPGADIAGEARRAVDEGFETVVACGGDGTISGVAQGLAGTEARMGVLSFGTFNYFARSLGLPESTEDKVRVLVEGEPRAINLGAVNGQVFLNNASLGAYAKILERREDIYKRFGRSRIAAFWSVFSTLADNRAPMVLRVTVDGREMRARTPLVFVASNAYQLEQFGLAGADCVREGKFALFLAPDGSPRELVGFALRLGLRSLKPERDFELVCGREIVVESTKRRRLVARDGEREHMEAPFRFEMRESGLTVLVPRAAEESASEEAEKVA</sequence>
<evidence type="ECO:0000313" key="4">
    <source>
        <dbReference type="Proteomes" id="UP000249185"/>
    </source>
</evidence>
<dbReference type="Proteomes" id="UP000249185">
    <property type="component" value="Unassembled WGS sequence"/>
</dbReference>
<comment type="caution">
    <text evidence="3">The sequence shown here is derived from an EMBL/GenBank/DDBJ whole genome shotgun (WGS) entry which is preliminary data.</text>
</comment>
<dbReference type="InterPro" id="IPR050187">
    <property type="entry name" value="Lipid_Phosphate_FormReg"/>
</dbReference>
<feature type="domain" description="DAGKc" evidence="2">
    <location>
        <begin position="28"/>
        <end position="158"/>
    </location>
</feature>
<accession>A0A2W5N888</accession>
<evidence type="ECO:0000313" key="3">
    <source>
        <dbReference type="EMBL" id="PZQ49682.1"/>
    </source>
</evidence>
<name>A0A2W5N888_RHOSU</name>
<dbReference type="GO" id="GO:0016301">
    <property type="term" value="F:kinase activity"/>
    <property type="evidence" value="ECO:0007669"/>
    <property type="project" value="InterPro"/>
</dbReference>
<dbReference type="SUPFAM" id="SSF111331">
    <property type="entry name" value="NAD kinase/diacylglycerol kinase-like"/>
    <property type="match status" value="1"/>
</dbReference>
<protein>
    <recommendedName>
        <fullName evidence="2">DAGKc domain-containing protein</fullName>
    </recommendedName>
</protein>
<dbReference type="SMART" id="SM00046">
    <property type="entry name" value="DAGKc"/>
    <property type="match status" value="1"/>
</dbReference>
<dbReference type="Gene3D" id="2.60.200.40">
    <property type="match status" value="1"/>
</dbReference>
<feature type="region of interest" description="Disordered" evidence="1">
    <location>
        <begin position="1"/>
        <end position="27"/>
    </location>
</feature>
<feature type="compositionally biased region" description="Basic and acidic residues" evidence="1">
    <location>
        <begin position="12"/>
        <end position="25"/>
    </location>
</feature>
<dbReference type="PANTHER" id="PTHR12358:SF54">
    <property type="entry name" value="SPHINGOSINE KINASE RELATED PROTEIN"/>
    <property type="match status" value="1"/>
</dbReference>
<evidence type="ECO:0000259" key="2">
    <source>
        <dbReference type="PROSITE" id="PS50146"/>
    </source>
</evidence>
<dbReference type="PANTHER" id="PTHR12358">
    <property type="entry name" value="SPHINGOSINE KINASE"/>
    <property type="match status" value="1"/>
</dbReference>
<reference evidence="3 4" key="1">
    <citation type="submission" date="2017-08" db="EMBL/GenBank/DDBJ databases">
        <title>Infants hospitalized years apart are colonized by the same room-sourced microbial strains.</title>
        <authorList>
            <person name="Brooks B."/>
            <person name="Olm M.R."/>
            <person name="Firek B.A."/>
            <person name="Baker R."/>
            <person name="Thomas B.C."/>
            <person name="Morowitz M.J."/>
            <person name="Banfield J.F."/>
        </authorList>
    </citation>
    <scope>NUCLEOTIDE SEQUENCE [LARGE SCALE GENOMIC DNA]</scope>
    <source>
        <strain evidence="3">S2_005_002_R2_34</strain>
    </source>
</reference>
<dbReference type="Gene3D" id="3.40.50.10330">
    <property type="entry name" value="Probable inorganic polyphosphate/atp-NAD kinase, domain 1"/>
    <property type="match status" value="1"/>
</dbReference>
<organism evidence="3 4">
    <name type="scientific">Rhodovulum sulfidophilum</name>
    <name type="common">Rhodobacter sulfidophilus</name>
    <dbReference type="NCBI Taxonomy" id="35806"/>
    <lineage>
        <taxon>Bacteria</taxon>
        <taxon>Pseudomonadati</taxon>
        <taxon>Pseudomonadota</taxon>
        <taxon>Alphaproteobacteria</taxon>
        <taxon>Rhodobacterales</taxon>
        <taxon>Paracoccaceae</taxon>
        <taxon>Rhodovulum</taxon>
    </lineage>
</organism>